<dbReference type="KEGG" id="has:Halsa_2257"/>
<feature type="transmembrane region" description="Helical" evidence="1">
    <location>
        <begin position="171"/>
        <end position="192"/>
    </location>
</feature>
<dbReference type="PANTHER" id="PTHR41771">
    <property type="entry name" value="MEMBRANE PROTEIN-RELATED"/>
    <property type="match status" value="1"/>
</dbReference>
<name>E4RKL8_HALHG</name>
<evidence type="ECO:0000256" key="1">
    <source>
        <dbReference type="SAM" id="Phobius"/>
    </source>
</evidence>
<dbReference type="STRING" id="656519.Halsa_2257"/>
<feature type="transmembrane region" description="Helical" evidence="1">
    <location>
        <begin position="340"/>
        <end position="367"/>
    </location>
</feature>
<evidence type="ECO:0000313" key="3">
    <source>
        <dbReference type="Proteomes" id="UP000007434"/>
    </source>
</evidence>
<feature type="transmembrane region" description="Helical" evidence="1">
    <location>
        <begin position="145"/>
        <end position="165"/>
    </location>
</feature>
<dbReference type="Proteomes" id="UP000007434">
    <property type="component" value="Chromosome"/>
</dbReference>
<dbReference type="OrthoDB" id="5753718at2"/>
<keyword evidence="1" id="KW-0472">Membrane</keyword>
<dbReference type="eggNOG" id="COG5438">
    <property type="taxonomic scope" value="Bacteria"/>
</dbReference>
<dbReference type="InterPro" id="IPR012507">
    <property type="entry name" value="YibE_F"/>
</dbReference>
<organism evidence="2 3">
    <name type="scientific">Halanaerobium hydrogeniformans</name>
    <name type="common">Halanaerobium sp. (strain sapolanicus)</name>
    <dbReference type="NCBI Taxonomy" id="656519"/>
    <lineage>
        <taxon>Bacteria</taxon>
        <taxon>Bacillati</taxon>
        <taxon>Bacillota</taxon>
        <taxon>Clostridia</taxon>
        <taxon>Halanaerobiales</taxon>
        <taxon>Halanaerobiaceae</taxon>
        <taxon>Halanaerobium</taxon>
    </lineage>
</organism>
<evidence type="ECO:0000313" key="2">
    <source>
        <dbReference type="EMBL" id="ADQ15665.1"/>
    </source>
</evidence>
<gene>
    <name evidence="2" type="ordered locus">Halsa_2257</name>
</gene>
<dbReference type="Pfam" id="PF07907">
    <property type="entry name" value="YibE_F"/>
    <property type="match status" value="1"/>
</dbReference>
<keyword evidence="1" id="KW-0812">Transmembrane</keyword>
<dbReference type="EMBL" id="CP002304">
    <property type="protein sequence ID" value="ADQ15665.1"/>
    <property type="molecule type" value="Genomic_DNA"/>
</dbReference>
<keyword evidence="3" id="KW-1185">Reference proteome</keyword>
<dbReference type="HOGENOM" id="CLU_028166_4_0_9"/>
<feature type="transmembrane region" description="Helical" evidence="1">
    <location>
        <begin position="199"/>
        <end position="223"/>
    </location>
</feature>
<feature type="transmembrane region" description="Helical" evidence="1">
    <location>
        <begin position="121"/>
        <end position="138"/>
    </location>
</feature>
<reference evidence="2 3" key="2">
    <citation type="journal article" date="2011" name="J. Bacteriol.">
        <title>Complete Genome Sequence of the Haloalkaliphilic, Hydrogen Producing Halanaerobium hydrogenoformans.</title>
        <authorList>
            <person name="Brown S.D."/>
            <person name="Begemann M.B."/>
            <person name="Mormile M.R."/>
            <person name="Wall J.D."/>
            <person name="Han C.S."/>
            <person name="Goodwin L.A."/>
            <person name="Pitluck S."/>
            <person name="Land M.L."/>
            <person name="Hauser L.J."/>
            <person name="Elias D.A."/>
        </authorList>
    </citation>
    <scope>NUCLEOTIDE SEQUENCE [LARGE SCALE GENOMIC DNA]</scope>
    <source>
        <strain evidence="3">sapolanicus</strain>
    </source>
</reference>
<feature type="transmembrane region" description="Helical" evidence="1">
    <location>
        <begin position="297"/>
        <end position="320"/>
    </location>
</feature>
<proteinExistence type="predicted"/>
<accession>E4RKL8</accession>
<dbReference type="PANTHER" id="PTHR41771:SF1">
    <property type="entry name" value="MEMBRANE PROTEIN"/>
    <property type="match status" value="1"/>
</dbReference>
<protein>
    <submittedName>
        <fullName evidence="2">YibE/F family protein</fullName>
    </submittedName>
</protein>
<sequence length="384" mass="42308">MQKKTIKRLVLAILIITFLFLLINNLSVIDEDSREFRAHVLEVDERDVRGVGISRTGVQRVRVEIKEGKFSGEKVNAANNLSGNLGWDYRFEIGDEILVAISETEDGEIASALALDIYRQGWLLVLLGVFITLLLLYAGYIGLKALFSFIASIILIWQVLIPGLLNGLNPLLFTAFILAILSALILFSIAGFTKKGLSAFFGTTCSLFITIGLTMFFGSMLALDGMSSPYVGELMAGGYMHLNVRDIFFAAVVIGSSGAAMDIAMDMATTIKELKARRPDIDMKGLTKSGFNVGSDVIGTMTTTLLLAYSGGYLTLMMAFMTRTTTYRRIFNLRIIVSEILRILVGSIGIVLVAPITTIFAAWLFTVEIDFNGIKRKFFKNKNH</sequence>
<feature type="transmembrane region" description="Helical" evidence="1">
    <location>
        <begin position="9"/>
        <end position="29"/>
    </location>
</feature>
<dbReference type="RefSeq" id="WP_013406730.1">
    <property type="nucleotide sequence ID" value="NC_014654.1"/>
</dbReference>
<reference evidence="2 3" key="1">
    <citation type="submission" date="2010-11" db="EMBL/GenBank/DDBJ databases">
        <title>Complete sequence of Halanaerobium sp. sapolanicus.</title>
        <authorList>
            <consortium name="US DOE Joint Genome Institute"/>
            <person name="Lucas S."/>
            <person name="Copeland A."/>
            <person name="Lapidus A."/>
            <person name="Cheng J.-F."/>
            <person name="Bruce D."/>
            <person name="Goodwin L."/>
            <person name="Pitluck S."/>
            <person name="Davenport K."/>
            <person name="Detter J.C."/>
            <person name="Han C."/>
            <person name="Tapia R."/>
            <person name="Land M."/>
            <person name="Hauser L."/>
            <person name="Jeffries C."/>
            <person name="Kyrpides N."/>
            <person name="Ivanova N."/>
            <person name="Mikhailova N."/>
            <person name="Begemann M.B."/>
            <person name="Mormile M.R."/>
            <person name="Wall J.D."/>
            <person name="Elias D.A."/>
            <person name="Woyke T."/>
        </authorList>
    </citation>
    <scope>NUCLEOTIDE SEQUENCE [LARGE SCALE GENOMIC DNA]</scope>
    <source>
        <strain evidence="3">sapolanicus</strain>
    </source>
</reference>
<dbReference type="AlphaFoldDB" id="E4RKL8"/>
<keyword evidence="1" id="KW-1133">Transmembrane helix</keyword>